<comment type="caution">
    <text evidence="2">The sequence shown here is derived from an EMBL/GenBank/DDBJ whole genome shotgun (WGS) entry which is preliminary data.</text>
</comment>
<feature type="region of interest" description="Disordered" evidence="1">
    <location>
        <begin position="24"/>
        <end position="60"/>
    </location>
</feature>
<accession>A0ABX1FIG2</accession>
<evidence type="ECO:0000256" key="1">
    <source>
        <dbReference type="SAM" id="MobiDB-lite"/>
    </source>
</evidence>
<organism evidence="2 3">
    <name type="scientific">Lentzea indica</name>
    <dbReference type="NCBI Taxonomy" id="2604800"/>
    <lineage>
        <taxon>Bacteria</taxon>
        <taxon>Bacillati</taxon>
        <taxon>Actinomycetota</taxon>
        <taxon>Actinomycetes</taxon>
        <taxon>Pseudonocardiales</taxon>
        <taxon>Pseudonocardiaceae</taxon>
        <taxon>Lentzea</taxon>
    </lineage>
</organism>
<reference evidence="2 3" key="1">
    <citation type="submission" date="2019-08" db="EMBL/GenBank/DDBJ databases">
        <title>Lentzea from Indian Himalayas.</title>
        <authorList>
            <person name="Mandal S."/>
            <person name="Mallick Gupta A."/>
            <person name="Maiti P.K."/>
            <person name="Sarkar J."/>
            <person name="Mandal S."/>
        </authorList>
    </citation>
    <scope>NUCLEOTIDE SEQUENCE [LARGE SCALE GENOMIC DNA]</scope>
    <source>
        <strain evidence="2 3">PSKA42</strain>
    </source>
</reference>
<evidence type="ECO:0000313" key="2">
    <source>
        <dbReference type="EMBL" id="NKE58776.1"/>
    </source>
</evidence>
<dbReference type="Proteomes" id="UP001515943">
    <property type="component" value="Unassembled WGS sequence"/>
</dbReference>
<sequence length="60" mass="5914">MEMQSVSSLVLAVDSLSVVRGRADAVHSDASEDAGGDGWNGDGLNIPADSGGGETGLVLA</sequence>
<proteinExistence type="predicted"/>
<feature type="compositionally biased region" description="Gly residues" evidence="1">
    <location>
        <begin position="50"/>
        <end position="60"/>
    </location>
</feature>
<dbReference type="EMBL" id="VSRL01000064">
    <property type="protein sequence ID" value="NKE58776.1"/>
    <property type="molecule type" value="Genomic_DNA"/>
</dbReference>
<protein>
    <submittedName>
        <fullName evidence="2">Uncharacterized protein</fullName>
    </submittedName>
</protein>
<name>A0ABX1FIG2_9PSEU</name>
<keyword evidence="3" id="KW-1185">Reference proteome</keyword>
<gene>
    <name evidence="2" type="ORF">FXN61_18960</name>
</gene>
<evidence type="ECO:0000313" key="3">
    <source>
        <dbReference type="Proteomes" id="UP001515943"/>
    </source>
</evidence>